<gene>
    <name evidence="2" type="ORF">GCM10023224_25010</name>
</gene>
<dbReference type="RefSeq" id="WP_344147320.1">
    <property type="nucleotide sequence ID" value="NZ_BAABIK010000012.1"/>
</dbReference>
<accession>A0ABP9GFQ7</accession>
<name>A0ABP9GFQ7_9ACTN</name>
<protein>
    <recommendedName>
        <fullName evidence="4">DUF4190 domain-containing protein</fullName>
    </recommendedName>
</protein>
<evidence type="ECO:0000313" key="3">
    <source>
        <dbReference type="Proteomes" id="UP001499993"/>
    </source>
</evidence>
<keyword evidence="1" id="KW-0472">Membrane</keyword>
<evidence type="ECO:0000313" key="2">
    <source>
        <dbReference type="EMBL" id="GAA4941824.1"/>
    </source>
</evidence>
<feature type="transmembrane region" description="Helical" evidence="1">
    <location>
        <begin position="87"/>
        <end position="109"/>
    </location>
</feature>
<keyword evidence="3" id="KW-1185">Reference proteome</keyword>
<keyword evidence="1" id="KW-0812">Transmembrane</keyword>
<dbReference type="Proteomes" id="UP001499993">
    <property type="component" value="Unassembled WGS sequence"/>
</dbReference>
<reference evidence="3" key="1">
    <citation type="journal article" date="2019" name="Int. J. Syst. Evol. Microbiol.">
        <title>The Global Catalogue of Microorganisms (GCM) 10K type strain sequencing project: providing services to taxonomists for standard genome sequencing and annotation.</title>
        <authorList>
            <consortium name="The Broad Institute Genomics Platform"/>
            <consortium name="The Broad Institute Genome Sequencing Center for Infectious Disease"/>
            <person name="Wu L."/>
            <person name="Ma J."/>
        </authorList>
    </citation>
    <scope>NUCLEOTIDE SEQUENCE [LARGE SCALE GENOMIC DNA]</scope>
    <source>
        <strain evidence="3">JCM 18123</strain>
    </source>
</reference>
<keyword evidence="1" id="KW-1133">Transmembrane helix</keyword>
<proteinExistence type="predicted"/>
<dbReference type="EMBL" id="BAABIK010000012">
    <property type="protein sequence ID" value="GAA4941824.1"/>
    <property type="molecule type" value="Genomic_DNA"/>
</dbReference>
<organism evidence="2 3">
    <name type="scientific">Streptomonospora halophila</name>
    <dbReference type="NCBI Taxonomy" id="427369"/>
    <lineage>
        <taxon>Bacteria</taxon>
        <taxon>Bacillati</taxon>
        <taxon>Actinomycetota</taxon>
        <taxon>Actinomycetes</taxon>
        <taxon>Streptosporangiales</taxon>
        <taxon>Nocardiopsidaceae</taxon>
        <taxon>Streptomonospora</taxon>
    </lineage>
</organism>
<feature type="transmembrane region" description="Helical" evidence="1">
    <location>
        <begin position="45"/>
        <end position="66"/>
    </location>
</feature>
<evidence type="ECO:0008006" key="4">
    <source>
        <dbReference type="Google" id="ProtNLM"/>
    </source>
</evidence>
<sequence length="132" mass="13900">MNALLYTSIAVHGAAQRAVDAAGPLPLTWNPEPQLPSQVLPALDQIFAWGRGIVAVIGIIGVLYCAGKMVVGKSGRSDLAAEGVGGLLWTFMGIFLMLVAVSVVTMLLSTPADEPEYPMPTYEPDPEFTGTV</sequence>
<evidence type="ECO:0000256" key="1">
    <source>
        <dbReference type="SAM" id="Phobius"/>
    </source>
</evidence>
<comment type="caution">
    <text evidence="2">The sequence shown here is derived from an EMBL/GenBank/DDBJ whole genome shotgun (WGS) entry which is preliminary data.</text>
</comment>